<protein>
    <submittedName>
        <fullName evidence="5">MAGUK p55 subfamily member 5-A</fullName>
    </submittedName>
</protein>
<feature type="region of interest" description="Disordered" evidence="4">
    <location>
        <begin position="72"/>
        <end position="131"/>
    </location>
</feature>
<dbReference type="Gene3D" id="2.30.42.10">
    <property type="match status" value="1"/>
</dbReference>
<dbReference type="InterPro" id="IPR008144">
    <property type="entry name" value="Guanylate_kin-like_dom"/>
</dbReference>
<evidence type="ECO:0000256" key="1">
    <source>
        <dbReference type="ARBA" id="ARBA00007014"/>
    </source>
</evidence>
<feature type="compositionally biased region" description="Polar residues" evidence="4">
    <location>
        <begin position="358"/>
        <end position="367"/>
    </location>
</feature>
<dbReference type="Gene3D" id="1.10.287.650">
    <property type="entry name" value="L27 domain"/>
    <property type="match status" value="1"/>
</dbReference>
<dbReference type="PROSITE" id="PS50052">
    <property type="entry name" value="GUANYLATE_KINASE_2"/>
    <property type="match status" value="1"/>
</dbReference>
<dbReference type="GO" id="GO:0030054">
    <property type="term" value="C:cell junction"/>
    <property type="evidence" value="ECO:0007669"/>
    <property type="project" value="UniProtKB-ARBA"/>
</dbReference>
<sequence>MDSLRLCLSCAGRKPLGSRNKRSRRDGGCVRSGSQMCPKVAACSSSVFPLSSIEEEAPASSVSDDSLEKILEHAAQDDQPDTPGYWRNRGIGDVDTPPIRRRGLLLPPPPLSTYSSSSNSISASVDSSTQDLAANSNVQDAFVIAVEKQARERLERLSALKKIKPVDMTKLSQQLSHDGGSATPSNRAAVVAAGTKMDDGDKDDDDEDEVISQGHRSKSRTPPPSTPTVPKKDGGVRLSVTSPPPAFAGALSPPASVSVISPFGSPSGWIDAASSGRDANGAAGAAGDVHINGDHVTQVRVDAIVLTPESSSGGVSRRNHHQPEAVSADDDGDDGDDKEVGDRDQSELLVTTTRLTVSSNATPSSANKCAAAGGGGERLHVTAVQVEHTVTQDESALKSGKPFGSRESVKPSGSQWGSSDPLDQTTSSTAMGAMNGNPSMRSSTGAGSSRGTSGRSAGGGSTSHSSEGGSDWATHDTGPHREMAVDVPDTFVGRTKTPPRYPPPKPANASAVVANAPVAVNNNSPGLRKKVVTAQANQVASNGMVSGIMKPAPPSRDHLRMEDDGRTLVVNHAPPTAQNSTRLQPATQSEQQAAVPAKAVGVEVDVLSAEQKERIRKYQEDERKRREKEERIAREEEFLRSSLRGSRKLQALEESCTKSHPAGAAAAAATGVVNIAYTGHDEDDDVANDPGFANAGLAWAALAQNNYLLNSGMQKIVGLQDVTAALQRVQQQLKKNGHAGQGVEADLAAVQSLLLSPAFRSALTIHSKVQEVWCCGQPTLSSHHNVRQLVTECLNGLQQCGRPEAVELVSLLGRYEMEGLLYAHDRIAEVSTISTAPLNDSNLSGDDMDAMPESAFISSHLSGHSPAHSASGSSQHHQDRTFKVISLEKSNEPLGATVRNDGEAVVVGRIVRGGVAERSGLLHEGDEIVEVNGVEVRGKSINDVCDLVASMTGTITFLIVPVGSGSISKAPAGVLPPNPVVHLKAHFDYDPEDDLYIPCKELGISFMKGDILHVISQEDANWWQAFREGEEDQTLAGLIPSRSFQQQREAVKQAMVIDTTENEITSRSKAGTLLCAKKQHKKKKRTSFRSNYGKEESEEILTYEEVGLYYPRANHKRPIVLIGPPNIGRKELREMLMQDSERFAPAVPHTSRTKKDSEINGQDYHFISRSQFEADIINRRFVEHGEYEKSYYGTTLDAIRTVVSAGKFCVLNLHPQSLKILKESNLMPFVVFVAPPSLEKLRAKKRDKGETVKDEDLKEIIEKAREMEDVYGHFFDMVIVNGEEERTYSQLVSEVNRLEREPQWVPVVWLDRNSNDHK</sequence>
<feature type="compositionally biased region" description="Acidic residues" evidence="4">
    <location>
        <begin position="327"/>
        <end position="337"/>
    </location>
</feature>
<organism evidence="5">
    <name type="scientific">Daphnia magna</name>
    <dbReference type="NCBI Taxonomy" id="35525"/>
    <lineage>
        <taxon>Eukaryota</taxon>
        <taxon>Metazoa</taxon>
        <taxon>Ecdysozoa</taxon>
        <taxon>Arthropoda</taxon>
        <taxon>Crustacea</taxon>
        <taxon>Branchiopoda</taxon>
        <taxon>Diplostraca</taxon>
        <taxon>Cladocera</taxon>
        <taxon>Anomopoda</taxon>
        <taxon>Daphniidae</taxon>
        <taxon>Daphnia</taxon>
    </lineage>
</organism>
<feature type="compositionally biased region" description="Low complexity" evidence="4">
    <location>
        <begin position="439"/>
        <end position="455"/>
    </location>
</feature>
<dbReference type="InterPro" id="IPR036034">
    <property type="entry name" value="PDZ_sf"/>
</dbReference>
<dbReference type="SUPFAM" id="SSF50156">
    <property type="entry name" value="PDZ domain-like"/>
    <property type="match status" value="1"/>
</dbReference>
<dbReference type="InterPro" id="IPR035601">
    <property type="entry name" value="MPP5_SH3"/>
</dbReference>
<proteinExistence type="inferred from homology"/>
<reference evidence="5" key="2">
    <citation type="submission" date="2015-10" db="EMBL/GenBank/DDBJ databases">
        <authorList>
            <person name="Gilbert D.G."/>
        </authorList>
    </citation>
    <scope>NUCLEOTIDE SEQUENCE</scope>
</reference>
<evidence type="ECO:0000313" key="5">
    <source>
        <dbReference type="EMBL" id="JAJ19883.1"/>
    </source>
</evidence>
<dbReference type="InterPro" id="IPR050716">
    <property type="entry name" value="MAGUK"/>
</dbReference>
<dbReference type="InterPro" id="IPR001478">
    <property type="entry name" value="PDZ"/>
</dbReference>
<dbReference type="FunFam" id="2.30.42.10:FF:000088">
    <property type="entry name" value="MAGUK p55 subfamily member 5"/>
    <property type="match status" value="1"/>
</dbReference>
<dbReference type="PANTHER" id="PTHR23122">
    <property type="entry name" value="MEMBRANE-ASSOCIATED GUANYLATE KINASE MAGUK"/>
    <property type="match status" value="1"/>
</dbReference>
<evidence type="ECO:0000256" key="4">
    <source>
        <dbReference type="SAM" id="MobiDB-lite"/>
    </source>
</evidence>
<dbReference type="CDD" id="cd06798">
    <property type="entry name" value="PDZ_MPP5-like"/>
    <property type="match status" value="1"/>
</dbReference>
<feature type="compositionally biased region" description="Acidic residues" evidence="4">
    <location>
        <begin position="200"/>
        <end position="210"/>
    </location>
</feature>
<dbReference type="InterPro" id="IPR020590">
    <property type="entry name" value="Guanylate_kinase_CS"/>
</dbReference>
<comment type="similarity">
    <text evidence="1">Belongs to the MAGUK family.</text>
</comment>
<feature type="compositionally biased region" description="Low complexity" evidence="4">
    <location>
        <begin position="112"/>
        <end position="128"/>
    </location>
</feature>
<dbReference type="SUPFAM" id="SSF52540">
    <property type="entry name" value="P-loop containing nucleoside triphosphate hydrolases"/>
    <property type="match status" value="1"/>
</dbReference>
<dbReference type="OrthoDB" id="43580at2759"/>
<dbReference type="PROSITE" id="PS50002">
    <property type="entry name" value="SH3"/>
    <property type="match status" value="1"/>
</dbReference>
<evidence type="ECO:0000256" key="3">
    <source>
        <dbReference type="ARBA" id="ARBA00022737"/>
    </source>
</evidence>
<dbReference type="Pfam" id="PF00625">
    <property type="entry name" value="Guanylate_kin"/>
    <property type="match status" value="1"/>
</dbReference>
<dbReference type="SMART" id="SM00228">
    <property type="entry name" value="PDZ"/>
    <property type="match status" value="1"/>
</dbReference>
<dbReference type="SMART" id="SM00072">
    <property type="entry name" value="GuKc"/>
    <property type="match status" value="1"/>
</dbReference>
<dbReference type="PROSITE" id="PS00856">
    <property type="entry name" value="GUANYLATE_KINASE_1"/>
    <property type="match status" value="1"/>
</dbReference>
<dbReference type="Gene3D" id="2.30.30.40">
    <property type="entry name" value="SH3 Domains"/>
    <property type="match status" value="1"/>
</dbReference>
<accession>A0A0P5WNQ6</accession>
<feature type="compositionally biased region" description="Polar residues" evidence="4">
    <location>
        <begin position="170"/>
        <end position="186"/>
    </location>
</feature>
<dbReference type="PROSITE" id="PS50106">
    <property type="entry name" value="PDZ"/>
    <property type="match status" value="1"/>
</dbReference>
<feature type="compositionally biased region" description="Low complexity" evidence="4">
    <location>
        <begin position="348"/>
        <end position="357"/>
    </location>
</feature>
<dbReference type="InterPro" id="IPR004172">
    <property type="entry name" value="L27_dom"/>
</dbReference>
<dbReference type="InterPro" id="IPR001452">
    <property type="entry name" value="SH3_domain"/>
</dbReference>
<feature type="region of interest" description="Disordered" evidence="4">
    <location>
        <begin position="306"/>
        <end position="509"/>
    </location>
</feature>
<dbReference type="PROSITE" id="PS51022">
    <property type="entry name" value="L27"/>
    <property type="match status" value="1"/>
</dbReference>
<dbReference type="SUPFAM" id="SSF50044">
    <property type="entry name" value="SH3-domain"/>
    <property type="match status" value="1"/>
</dbReference>
<dbReference type="InterPro" id="IPR036028">
    <property type="entry name" value="SH3-like_dom_sf"/>
</dbReference>
<dbReference type="SMART" id="SM00326">
    <property type="entry name" value="SH3"/>
    <property type="match status" value="1"/>
</dbReference>
<feature type="compositionally biased region" description="Polar residues" evidence="4">
    <location>
        <begin position="411"/>
        <end position="430"/>
    </location>
</feature>
<feature type="compositionally biased region" description="Basic and acidic residues" evidence="4">
    <location>
        <begin position="473"/>
        <end position="484"/>
    </location>
</feature>
<name>A0A0P5WNQ6_9CRUS</name>
<feature type="region of interest" description="Disordered" evidence="4">
    <location>
        <begin position="16"/>
        <end position="35"/>
    </location>
</feature>
<dbReference type="FunFam" id="3.40.50.300:FF:000469">
    <property type="entry name" value="MAGUK p55 subfamily member 5"/>
    <property type="match status" value="1"/>
</dbReference>
<keyword evidence="2" id="KW-0728">SH3 domain</keyword>
<dbReference type="CDD" id="cd12036">
    <property type="entry name" value="SH3_MPP5"/>
    <property type="match status" value="1"/>
</dbReference>
<dbReference type="Pfam" id="PF00595">
    <property type="entry name" value="PDZ"/>
    <property type="match status" value="1"/>
</dbReference>
<evidence type="ECO:0000256" key="2">
    <source>
        <dbReference type="ARBA" id="ARBA00022443"/>
    </source>
</evidence>
<dbReference type="EMBL" id="GDIP01203519">
    <property type="protein sequence ID" value="JAJ19883.1"/>
    <property type="molecule type" value="Transcribed_RNA"/>
</dbReference>
<dbReference type="Pfam" id="PF07653">
    <property type="entry name" value="SH3_2"/>
    <property type="match status" value="1"/>
</dbReference>
<feature type="region of interest" description="Disordered" evidence="4">
    <location>
        <begin position="158"/>
        <end position="260"/>
    </location>
</feature>
<dbReference type="InterPro" id="IPR027417">
    <property type="entry name" value="P-loop_NTPase"/>
</dbReference>
<dbReference type="Gene3D" id="3.40.50.300">
    <property type="entry name" value="P-loop containing nucleotide triphosphate hydrolases"/>
    <property type="match status" value="1"/>
</dbReference>
<dbReference type="InterPro" id="IPR008145">
    <property type="entry name" value="GK/Ca_channel_bsu"/>
</dbReference>
<feature type="compositionally biased region" description="Low complexity" evidence="4">
    <location>
        <begin position="858"/>
        <end position="875"/>
    </location>
</feature>
<keyword evidence="3" id="KW-0677">Repeat</keyword>
<reference evidence="5" key="1">
    <citation type="submission" date="2015-10" db="EMBL/GenBank/DDBJ databases">
        <title>Daphnia magna gene sets from two clonal populations assembled and annotated with EvidentialGene.</title>
        <authorList>
            <person name="Gilbert D."/>
            <person name="Podicheti R."/>
            <person name="Orsini L."/>
            <person name="Colbourne J."/>
            <person name="Pfrender M."/>
        </authorList>
    </citation>
    <scope>NUCLEOTIDE SEQUENCE</scope>
</reference>
<feature type="region of interest" description="Disordered" evidence="4">
    <location>
        <begin position="858"/>
        <end position="878"/>
    </location>
</feature>
<dbReference type="Gene3D" id="1.20.1270.460">
    <property type="match status" value="1"/>
</dbReference>